<evidence type="ECO:0000313" key="2">
    <source>
        <dbReference type="EMBL" id="QDY68219.1"/>
    </source>
</evidence>
<proteinExistence type="predicted"/>
<reference evidence="2 3" key="1">
    <citation type="submission" date="2019-07" db="EMBL/GenBank/DDBJ databases">
        <title>Litoreibacter alkalisoli sp. nov., isolated from saline-alkaline soil.</title>
        <authorList>
            <person name="Wang S."/>
            <person name="Xu L."/>
            <person name="Xing Y.-T."/>
            <person name="Sun J.-Q."/>
        </authorList>
    </citation>
    <scope>NUCLEOTIDE SEQUENCE [LARGE SCALE GENOMIC DNA]</scope>
    <source>
        <strain evidence="2 3">LN3S51</strain>
    </source>
</reference>
<accession>A0A5B8I4V2</accession>
<keyword evidence="1" id="KW-0175">Coiled coil</keyword>
<evidence type="ECO:0000313" key="3">
    <source>
        <dbReference type="Proteomes" id="UP000318483"/>
    </source>
</evidence>
<feature type="coiled-coil region" evidence="1">
    <location>
        <begin position="736"/>
        <end position="763"/>
    </location>
</feature>
<dbReference type="KEGG" id="lit:FPZ52_00305"/>
<dbReference type="SUPFAM" id="SSF52540">
    <property type="entry name" value="P-loop containing nucleoside triphosphate hydrolases"/>
    <property type="match status" value="1"/>
</dbReference>
<gene>
    <name evidence="2" type="ORF">FPZ52_00305</name>
</gene>
<evidence type="ECO:0000256" key="1">
    <source>
        <dbReference type="SAM" id="Coils"/>
    </source>
</evidence>
<dbReference type="Proteomes" id="UP000318483">
    <property type="component" value="Chromosome"/>
</dbReference>
<protein>
    <recommendedName>
        <fullName evidence="4">NACHT domain-containing protein</fullName>
    </recommendedName>
</protein>
<keyword evidence="3" id="KW-1185">Reference proteome</keyword>
<evidence type="ECO:0008006" key="4">
    <source>
        <dbReference type="Google" id="ProtNLM"/>
    </source>
</evidence>
<dbReference type="InterPro" id="IPR027417">
    <property type="entry name" value="P-loop_NTPase"/>
</dbReference>
<organism evidence="2 3">
    <name type="scientific">Qingshengfaniella alkalisoli</name>
    <dbReference type="NCBI Taxonomy" id="2599296"/>
    <lineage>
        <taxon>Bacteria</taxon>
        <taxon>Pseudomonadati</taxon>
        <taxon>Pseudomonadota</taxon>
        <taxon>Alphaproteobacteria</taxon>
        <taxon>Rhodobacterales</taxon>
        <taxon>Paracoccaceae</taxon>
        <taxon>Qingshengfaniella</taxon>
    </lineage>
</organism>
<dbReference type="EMBL" id="CP042261">
    <property type="protein sequence ID" value="QDY68219.1"/>
    <property type="molecule type" value="Genomic_DNA"/>
</dbReference>
<dbReference type="OrthoDB" id="7210088at2"/>
<sequence>MNESSTNASGEPCFLNDEGCGSAPLTAALDHLRTALLALKPDGQEGFEGLLATILSKISGQDFRLAKSGLQNGKDGETLATASNHISFEAKLYNSKLNDNEVLTKITRLIGSSAPPDVWVLGATVGVSTQLLEPMQSAVERNGIGLLVLDWPSASTVPPLAAACALATRETCAFLRDHASDAISVQNTEAALTVIRKSEVFGANADPLVRALQGPSLAEANARKANAKWHEASFADRSRAKARFGQALAPNAAGPLPLRLRSSLVRQVHQHLMTASLPQIVALVGGEGRGKTWLAAQSWLELDDRPMLVLLPAADLKPVAAYGSFMPYLISKLIQQTDESDTEITRKRWERRLQQWKERPNEASPRFILCVDGLNQHPRFNWPRWLDDAATVVEDLGGVLIITARESYFNERVRSSVHSKIATVRVPEWTETDLKEVLAAKGVDDREIKPVVLTQLRNPRILGIAFDLLDRVEVLDFNELSVGRLLFEHIRIGARDGNAAELPEQFSKRLAQHAQTIIDRVKQQQLDDRLIFDRAEDQDGYTLNADLLAVTAEHFFQPLPEDSTLYTLADDGLSLALGLSIIKALQKAERNGRDVADALDELIEPIAALDKTADAVFSGVMVSSIDEQCSLAIRRALICGFLRLQNIDAHNYPAFVALARNATDAAMWALFDISATTSRYAANKDWLSAALRECRHKPECWSIISTHVSNWLRSYSLDPKLGVMSTPGNDSADMIAKDTEKRKQVLEQKMAELSAAEREFLEKNMLKRADYEPSLLWEDAFEMLAGMPLTGFAEQLVACSFSSALNSSFQTPYDEYLALIRFNRHDWHETRQQLLKTSDFLAQDDTSRTGQWALVAILRGTSTLEDAEREEQLVEALTRDREKFDGWRLVEKYCDTDPCDPASSKPENIDGTADRYAQVKVDDVSRHRSMGQEDHFVRDALPGLARFRPEVAIETQRKIARSIVMRGTPELMLGITSLERHCASLKPETVCKLVEIANTLSSPREAESRDSRDDWIASQYAIQIAFPHLDGDAQLDVLVGLPPHGPPLLKLAEVLKPATPEKLERALDQAMQSGEHNRALSALLFARHSGTALTDRSRILIGQLAEHERSAVRAKAMDIIAHLKDTDLIEGIAITGWNANLLDPRKNYFEIWYGSLIVINAAEQGVICVDEALDRISPPIYSAAAEALGEACHAAIAARLTSAVRRALDIELPFSPPAVEQNMDAAGSAIPPLLSLAEPEDVLGPEAFFKRMSETPEDFEARQRQGWEAFNRFETALTKEKARLIAEDVGFAAVDACVSVSREHYVSLAQELLRVDDRKLAHVQNFALMLARSISHHDLTLASRLFARLSGRRAFVALVSGLSEVPLEAICVWKSADGGGIDDLRTQRLDRAASDHQLAQEVLAALMAGQMKFLENFARKSLERPEPAINARALMVLGFGVESPVSEALLNKYLDANGLIGRAAKSARFAYDRNSWAKYWYEKMSTTDSAEDFWALSALFLKIVDARFGLWEGSVSRTGTAMPRFAPSIKNRLENRAKTWKAKREKTLCGEKVPGEVYMVLG</sequence>
<dbReference type="RefSeq" id="WP_146362632.1">
    <property type="nucleotide sequence ID" value="NZ_CP042261.1"/>
</dbReference>
<name>A0A5B8I4V2_9RHOB</name>